<evidence type="ECO:0000313" key="2">
    <source>
        <dbReference type="Proteomes" id="UP001057452"/>
    </source>
</evidence>
<organism evidence="1 2">
    <name type="scientific">Chaenocephalus aceratus</name>
    <name type="common">Blackfin icefish</name>
    <name type="synonym">Chaenichthys aceratus</name>
    <dbReference type="NCBI Taxonomy" id="36190"/>
    <lineage>
        <taxon>Eukaryota</taxon>
        <taxon>Metazoa</taxon>
        <taxon>Chordata</taxon>
        <taxon>Craniata</taxon>
        <taxon>Vertebrata</taxon>
        <taxon>Euteleostomi</taxon>
        <taxon>Actinopterygii</taxon>
        <taxon>Neopterygii</taxon>
        <taxon>Teleostei</taxon>
        <taxon>Neoteleostei</taxon>
        <taxon>Acanthomorphata</taxon>
        <taxon>Eupercaria</taxon>
        <taxon>Perciformes</taxon>
        <taxon>Notothenioidei</taxon>
        <taxon>Channichthyidae</taxon>
        <taxon>Chaenocephalus</taxon>
    </lineage>
</organism>
<protein>
    <submittedName>
        <fullName evidence="1">Uncharacterized protein</fullName>
    </submittedName>
</protein>
<reference evidence="1" key="1">
    <citation type="submission" date="2022-05" db="EMBL/GenBank/DDBJ databases">
        <title>Chromosome-level genome of Chaenocephalus aceratus.</title>
        <authorList>
            <person name="Park H."/>
        </authorList>
    </citation>
    <scope>NUCLEOTIDE SEQUENCE</scope>
    <source>
        <strain evidence="1">KU_202001</strain>
    </source>
</reference>
<name>A0ACB9XEZ5_CHAAC</name>
<comment type="caution">
    <text evidence="1">The sequence shown here is derived from an EMBL/GenBank/DDBJ whole genome shotgun (WGS) entry which is preliminary data.</text>
</comment>
<keyword evidence="2" id="KW-1185">Reference proteome</keyword>
<accession>A0ACB9XEZ5</accession>
<evidence type="ECO:0000313" key="1">
    <source>
        <dbReference type="EMBL" id="KAI4825604.1"/>
    </source>
</evidence>
<sequence length="78" mass="9103">MVRKLLDMTGDLNLCQLQVIKSLLNNRRFYVQLNDQRSKWKAQKNGLPPGSVLAPLLFNIYTNDQPLPPRMPAFHLRR</sequence>
<dbReference type="EMBL" id="CM043790">
    <property type="protein sequence ID" value="KAI4825604.1"/>
    <property type="molecule type" value="Genomic_DNA"/>
</dbReference>
<proteinExistence type="predicted"/>
<dbReference type="Proteomes" id="UP001057452">
    <property type="component" value="Chromosome 6"/>
</dbReference>
<gene>
    <name evidence="1" type="ORF">KUCAC02_021284</name>
</gene>